<dbReference type="Gene3D" id="3.40.50.300">
    <property type="entry name" value="P-loop containing nucleotide triphosphate hydrolases"/>
    <property type="match status" value="1"/>
</dbReference>
<reference evidence="4 5" key="1">
    <citation type="journal article" date="2010" name="Stand. Genomic Sci.">
        <title>Complete genome sequence of Ilyobacter polytropus type strain (CuHbu1).</title>
        <authorList>
            <person name="Sikorski J."/>
            <person name="Chertkov O."/>
            <person name="Lapidus A."/>
            <person name="Nolan M."/>
            <person name="Lucas S."/>
            <person name="Del Rio T.G."/>
            <person name="Tice H."/>
            <person name="Cheng J.F."/>
            <person name="Tapia R."/>
            <person name="Han C."/>
            <person name="Goodwin L."/>
            <person name="Pitluck S."/>
            <person name="Liolios K."/>
            <person name="Ivanova N."/>
            <person name="Mavromatis K."/>
            <person name="Mikhailova N."/>
            <person name="Pati A."/>
            <person name="Chen A."/>
            <person name="Palaniappan K."/>
            <person name="Land M."/>
            <person name="Hauser L."/>
            <person name="Chang Y.J."/>
            <person name="Jeffries C.D."/>
            <person name="Brambilla E."/>
            <person name="Yasawong M."/>
            <person name="Rohde M."/>
            <person name="Pukall R."/>
            <person name="Spring S."/>
            <person name="Goker M."/>
            <person name="Woyke T."/>
            <person name="Bristow J."/>
            <person name="Eisen J.A."/>
            <person name="Markowitz V."/>
            <person name="Hugenholtz P."/>
            <person name="Kyrpides N.C."/>
            <person name="Klenk H.P."/>
        </authorList>
    </citation>
    <scope>NUCLEOTIDE SEQUENCE [LARGE SCALE GENOMIC DNA]</scope>
    <source>
        <strain evidence="5">ATCC 51220 / DSM 2926 / LMG 16218 / CuHBu1</strain>
    </source>
</reference>
<feature type="domain" description="Orc1-like AAA ATPase" evidence="3">
    <location>
        <begin position="241"/>
        <end position="400"/>
    </location>
</feature>
<evidence type="ECO:0000313" key="5">
    <source>
        <dbReference type="Proteomes" id="UP000006875"/>
    </source>
</evidence>
<evidence type="ECO:0000313" key="4">
    <source>
        <dbReference type="EMBL" id="ADO82338.1"/>
    </source>
</evidence>
<evidence type="ECO:0000259" key="3">
    <source>
        <dbReference type="Pfam" id="PF13191"/>
    </source>
</evidence>
<dbReference type="eggNOG" id="COG3899">
    <property type="taxonomic scope" value="Bacteria"/>
</dbReference>
<proteinExistence type="predicted"/>
<dbReference type="Pfam" id="PF13191">
    <property type="entry name" value="AAA_16"/>
    <property type="match status" value="1"/>
</dbReference>
<protein>
    <submittedName>
        <fullName evidence="4">Transcriptional regulator, SARP family</fullName>
    </submittedName>
</protein>
<dbReference type="KEGG" id="ipo:Ilyop_0550"/>
<dbReference type="AlphaFoldDB" id="E3H6C5"/>
<dbReference type="eggNOG" id="COG3629">
    <property type="taxonomic scope" value="Bacteria"/>
</dbReference>
<dbReference type="InterPro" id="IPR027417">
    <property type="entry name" value="P-loop_NTPase"/>
</dbReference>
<keyword evidence="1" id="KW-0547">Nucleotide-binding</keyword>
<name>E3H6C5_ILYPC</name>
<dbReference type="GO" id="GO:0004016">
    <property type="term" value="F:adenylate cyclase activity"/>
    <property type="evidence" value="ECO:0007669"/>
    <property type="project" value="TreeGrafter"/>
</dbReference>
<dbReference type="PANTHER" id="PTHR16305">
    <property type="entry name" value="TESTICULAR SOLUBLE ADENYLYL CYCLASE"/>
    <property type="match status" value="1"/>
</dbReference>
<accession>E3H6C5</accession>
<dbReference type="InterPro" id="IPR041664">
    <property type="entry name" value="AAA_16"/>
</dbReference>
<dbReference type="PANTHER" id="PTHR16305:SF28">
    <property type="entry name" value="GUANYLATE CYCLASE DOMAIN-CONTAINING PROTEIN"/>
    <property type="match status" value="1"/>
</dbReference>
<evidence type="ECO:0000256" key="2">
    <source>
        <dbReference type="ARBA" id="ARBA00022840"/>
    </source>
</evidence>
<dbReference type="GO" id="GO:0005524">
    <property type="term" value="F:ATP binding"/>
    <property type="evidence" value="ECO:0007669"/>
    <property type="project" value="UniProtKB-KW"/>
</dbReference>
<dbReference type="InterPro" id="IPR036388">
    <property type="entry name" value="WH-like_DNA-bd_sf"/>
</dbReference>
<dbReference type="OrthoDB" id="190810at2"/>
<sequence length="623" mass="73789">MKEMYFKIFGNPQIKVDNIVISPSLKRGEALLYYMVVNKRVCRDEIINLFWKDSEKKNARKNLRNLLYKLKQDLGFDLIISINRETLVLNPNIRISSDYNEFMEGIGEYEGSILEDFCDGIYMFSLWKEKLRKKVNYKFLDSILLQLKNNLKNQEFDIAEKLALKIIKIDSKNVRVYFDLMKIYDAKGEDEKVHNIYDKFKSDFDDLLDDNLREDVEKFYKDVFMEKADRVPRVKFDRESFFVRNKELNILKKEYEDFIQNDVKKIVMIHGEAGVGKTHLVNKFFKEVDNEEADIIYYDCSKDDSHKNFKLCKELFYQARECWSSGNVSLSKYFMRSGARIYSFLEKLDENTVLTKEEEDEKLKYIEKSMSQLFGEIKRKFIFVVDNIQWGDKASLFLLEKRIPFLKGKVMFISTVRDEGGPWVKDFLTICLNYDRVKKIDLKRFSTEETFEFIDKYSNNSVSSVVKESIYRESEGNPFFIVEYLENLGKDGTIKEIFTKNISAVLNGNLKGLSDDEYKLLKILSLFNIGLELDTLKKLYDFDKDKLREILRNLILSGIIKEKYGFDEVRYKFKHRKFKEFVYSIIETSEKKGLYKKIREKLGATQVQGEKSFLYSENTNSLI</sequence>
<dbReference type="HOGENOM" id="CLU_453233_0_0_0"/>
<gene>
    <name evidence="4" type="ordered locus">Ilyop_0550</name>
</gene>
<dbReference type="STRING" id="572544.Ilyop_0550"/>
<keyword evidence="5" id="KW-1185">Reference proteome</keyword>
<dbReference type="EMBL" id="CP002281">
    <property type="protein sequence ID" value="ADO82338.1"/>
    <property type="molecule type" value="Genomic_DNA"/>
</dbReference>
<dbReference type="GO" id="GO:0005737">
    <property type="term" value="C:cytoplasm"/>
    <property type="evidence" value="ECO:0007669"/>
    <property type="project" value="TreeGrafter"/>
</dbReference>
<dbReference type="RefSeq" id="WP_013387008.1">
    <property type="nucleotide sequence ID" value="NC_014632.1"/>
</dbReference>
<dbReference type="Gene3D" id="1.10.10.10">
    <property type="entry name" value="Winged helix-like DNA-binding domain superfamily/Winged helix DNA-binding domain"/>
    <property type="match status" value="1"/>
</dbReference>
<organism evidence="4 5">
    <name type="scientific">Ilyobacter polytropus (strain ATCC 51220 / DSM 2926 / LMG 16218 / CuHBu1)</name>
    <dbReference type="NCBI Taxonomy" id="572544"/>
    <lineage>
        <taxon>Bacteria</taxon>
        <taxon>Fusobacteriati</taxon>
        <taxon>Fusobacteriota</taxon>
        <taxon>Fusobacteriia</taxon>
        <taxon>Fusobacteriales</taxon>
        <taxon>Fusobacteriaceae</taxon>
        <taxon>Ilyobacter</taxon>
    </lineage>
</organism>
<dbReference type="Proteomes" id="UP000006875">
    <property type="component" value="Chromosome"/>
</dbReference>
<evidence type="ECO:0000256" key="1">
    <source>
        <dbReference type="ARBA" id="ARBA00022741"/>
    </source>
</evidence>
<dbReference type="SUPFAM" id="SSF52540">
    <property type="entry name" value="P-loop containing nucleoside triphosphate hydrolases"/>
    <property type="match status" value="1"/>
</dbReference>
<keyword evidence="2" id="KW-0067">ATP-binding</keyword>